<evidence type="ECO:0000313" key="3">
    <source>
        <dbReference type="EMBL" id="MBP2476990.1"/>
    </source>
</evidence>
<dbReference type="EC" id="1.1.1.100" evidence="3"/>
<dbReference type="PRINTS" id="PR00081">
    <property type="entry name" value="GDHRDH"/>
</dbReference>
<dbReference type="Gene3D" id="3.40.50.720">
    <property type="entry name" value="NAD(P)-binding Rossmann-like Domain"/>
    <property type="match status" value="1"/>
</dbReference>
<dbReference type="GO" id="GO:0004316">
    <property type="term" value="F:3-oxoacyl-[acyl-carrier-protein] reductase (NADPH) activity"/>
    <property type="evidence" value="ECO:0007669"/>
    <property type="project" value="UniProtKB-EC"/>
</dbReference>
<comment type="caution">
    <text evidence="3">The sequence shown here is derived from an EMBL/GenBank/DDBJ whole genome shotgun (WGS) entry which is preliminary data.</text>
</comment>
<gene>
    <name evidence="3" type="ORF">JOF53_005862</name>
</gene>
<dbReference type="Proteomes" id="UP001519363">
    <property type="component" value="Unassembled WGS sequence"/>
</dbReference>
<dbReference type="InterPro" id="IPR002347">
    <property type="entry name" value="SDR_fam"/>
</dbReference>
<dbReference type="EMBL" id="JAGIOO010000001">
    <property type="protein sequence ID" value="MBP2476990.1"/>
    <property type="molecule type" value="Genomic_DNA"/>
</dbReference>
<sequence length="243" mass="24611">MTRTAVVTGGGTGIGRAVAGRLVRDGLHVVVTGRRRDVLETTAKEIGARAVVFDATDPAAIEAALPDLPPSVDVLVNNAGGNTDLGAPSPEGLAALRDAWLANLSANLLSAVLVTTALTPRLADQARVITLGSIAARNGAAGYGAAKAGVEAWSVGLARELGGRGITSNVVSPGYIEDTEFFTTDAGSALSPQRREWLVAQTANGRPGTPADLAATVSFLASPESGHITAQVLHVNGGAHRGL</sequence>
<proteinExistence type="inferred from homology"/>
<evidence type="ECO:0000256" key="1">
    <source>
        <dbReference type="ARBA" id="ARBA00006484"/>
    </source>
</evidence>
<name>A0ABS5AK93_9PSEU</name>
<dbReference type="PANTHER" id="PTHR42760:SF40">
    <property type="entry name" value="3-OXOACYL-[ACYL-CARRIER-PROTEIN] REDUCTASE, CHLOROPLASTIC"/>
    <property type="match status" value="1"/>
</dbReference>
<dbReference type="SUPFAM" id="SSF51735">
    <property type="entry name" value="NAD(P)-binding Rossmann-fold domains"/>
    <property type="match status" value="1"/>
</dbReference>
<dbReference type="PRINTS" id="PR00080">
    <property type="entry name" value="SDRFAMILY"/>
</dbReference>
<dbReference type="SMART" id="SM00822">
    <property type="entry name" value="PKS_KR"/>
    <property type="match status" value="1"/>
</dbReference>
<reference evidence="3 4" key="1">
    <citation type="submission" date="2021-03" db="EMBL/GenBank/DDBJ databases">
        <title>Sequencing the genomes of 1000 actinobacteria strains.</title>
        <authorList>
            <person name="Klenk H.-P."/>
        </authorList>
    </citation>
    <scope>NUCLEOTIDE SEQUENCE [LARGE SCALE GENOMIC DNA]</scope>
    <source>
        <strain evidence="3 4">DSM 44580</strain>
    </source>
</reference>
<dbReference type="InterPro" id="IPR057326">
    <property type="entry name" value="KR_dom"/>
</dbReference>
<dbReference type="RefSeq" id="WP_086783143.1">
    <property type="nucleotide sequence ID" value="NZ_JAGIOO010000001.1"/>
</dbReference>
<protein>
    <submittedName>
        <fullName evidence="3">3-oxoacyl-[acyl-carrier protein] reductase</fullName>
        <ecNumber evidence="3">1.1.1.100</ecNumber>
    </submittedName>
</protein>
<feature type="domain" description="Ketoreductase" evidence="2">
    <location>
        <begin position="3"/>
        <end position="179"/>
    </location>
</feature>
<organism evidence="3 4">
    <name type="scientific">Crossiella equi</name>
    <dbReference type="NCBI Taxonomy" id="130796"/>
    <lineage>
        <taxon>Bacteria</taxon>
        <taxon>Bacillati</taxon>
        <taxon>Actinomycetota</taxon>
        <taxon>Actinomycetes</taxon>
        <taxon>Pseudonocardiales</taxon>
        <taxon>Pseudonocardiaceae</taxon>
        <taxon>Crossiella</taxon>
    </lineage>
</organism>
<dbReference type="InterPro" id="IPR036291">
    <property type="entry name" value="NAD(P)-bd_dom_sf"/>
</dbReference>
<accession>A0ABS5AK93</accession>
<comment type="similarity">
    <text evidence="1">Belongs to the short-chain dehydrogenases/reductases (SDR) family.</text>
</comment>
<evidence type="ECO:0000313" key="4">
    <source>
        <dbReference type="Proteomes" id="UP001519363"/>
    </source>
</evidence>
<keyword evidence="3" id="KW-0560">Oxidoreductase</keyword>
<dbReference type="Pfam" id="PF13561">
    <property type="entry name" value="adh_short_C2"/>
    <property type="match status" value="1"/>
</dbReference>
<keyword evidence="4" id="KW-1185">Reference proteome</keyword>
<evidence type="ECO:0000259" key="2">
    <source>
        <dbReference type="SMART" id="SM00822"/>
    </source>
</evidence>
<dbReference type="PANTHER" id="PTHR42760">
    <property type="entry name" value="SHORT-CHAIN DEHYDROGENASES/REDUCTASES FAMILY MEMBER"/>
    <property type="match status" value="1"/>
</dbReference>